<dbReference type="GO" id="GO:0015074">
    <property type="term" value="P:DNA integration"/>
    <property type="evidence" value="ECO:0007669"/>
    <property type="project" value="UniProtKB-KW"/>
</dbReference>
<dbReference type="InterPro" id="IPR011010">
    <property type="entry name" value="DNA_brk_join_enz"/>
</dbReference>
<name>A0A0F4VLP1_9HYPH</name>
<evidence type="ECO:0000256" key="3">
    <source>
        <dbReference type="ARBA" id="ARBA00023125"/>
    </source>
</evidence>
<dbReference type="PATRIC" id="fig|556287.8.peg.1166"/>
<dbReference type="SUPFAM" id="SSF56349">
    <property type="entry name" value="DNA breaking-rejoining enzymes"/>
    <property type="match status" value="1"/>
</dbReference>
<keyword evidence="2" id="KW-0229">DNA integration</keyword>
<accession>A0A0F4VLP1</accession>
<evidence type="ECO:0000259" key="5">
    <source>
        <dbReference type="PROSITE" id="PS51898"/>
    </source>
</evidence>
<dbReference type="AlphaFoldDB" id="A0A0F4VLP1"/>
<comment type="similarity">
    <text evidence="1">Belongs to the 'phage' integrase family.</text>
</comment>
<dbReference type="Gene3D" id="1.10.150.130">
    <property type="match status" value="1"/>
</dbReference>
<dbReference type="GO" id="GO:0003677">
    <property type="term" value="F:DNA binding"/>
    <property type="evidence" value="ECO:0007669"/>
    <property type="project" value="UniProtKB-KW"/>
</dbReference>
<comment type="caution">
    <text evidence="6">The sequence shown here is derived from an EMBL/GenBank/DDBJ whole genome shotgun (WGS) entry which is preliminary data.</text>
</comment>
<dbReference type="GO" id="GO:0006310">
    <property type="term" value="P:DNA recombination"/>
    <property type="evidence" value="ECO:0007669"/>
    <property type="project" value="UniProtKB-KW"/>
</dbReference>
<evidence type="ECO:0000256" key="1">
    <source>
        <dbReference type="ARBA" id="ARBA00008857"/>
    </source>
</evidence>
<evidence type="ECO:0000313" key="6">
    <source>
        <dbReference type="EMBL" id="KJZ82396.1"/>
    </source>
</evidence>
<dbReference type="Gene3D" id="1.10.443.10">
    <property type="entry name" value="Intergrase catalytic core"/>
    <property type="match status" value="1"/>
</dbReference>
<dbReference type="EMBL" id="JMTK01000002">
    <property type="protein sequence ID" value="KJZ82396.1"/>
    <property type="molecule type" value="Genomic_DNA"/>
</dbReference>
<dbReference type="PANTHER" id="PTHR30349:SF41">
    <property type="entry name" value="INTEGRASE_RECOMBINASE PROTEIN MJ0367-RELATED"/>
    <property type="match status" value="1"/>
</dbReference>
<evidence type="ECO:0000256" key="4">
    <source>
        <dbReference type="ARBA" id="ARBA00023172"/>
    </source>
</evidence>
<feature type="domain" description="Tyr recombinase" evidence="5">
    <location>
        <begin position="168"/>
        <end position="335"/>
    </location>
</feature>
<proteinExistence type="inferred from homology"/>
<dbReference type="InterPro" id="IPR010998">
    <property type="entry name" value="Integrase_recombinase_N"/>
</dbReference>
<dbReference type="Pfam" id="PF00589">
    <property type="entry name" value="Phage_integrase"/>
    <property type="match status" value="1"/>
</dbReference>
<keyword evidence="7" id="KW-1185">Reference proteome</keyword>
<protein>
    <submittedName>
        <fullName evidence="6">Integrase</fullName>
    </submittedName>
</protein>
<evidence type="ECO:0000256" key="2">
    <source>
        <dbReference type="ARBA" id="ARBA00022908"/>
    </source>
</evidence>
<keyword evidence="3" id="KW-0238">DNA-binding</keyword>
<dbReference type="RefSeq" id="WP_045960898.1">
    <property type="nucleotide sequence ID" value="NZ_JMTK01000002.1"/>
</dbReference>
<dbReference type="PROSITE" id="PS51898">
    <property type="entry name" value="TYR_RECOMBINASE"/>
    <property type="match status" value="1"/>
</dbReference>
<dbReference type="InterPro" id="IPR050090">
    <property type="entry name" value="Tyrosine_recombinase_XerCD"/>
</dbReference>
<evidence type="ECO:0000313" key="7">
    <source>
        <dbReference type="Proteomes" id="UP000033731"/>
    </source>
</evidence>
<keyword evidence="4" id="KW-0233">DNA recombination</keyword>
<dbReference type="InterPro" id="IPR002104">
    <property type="entry name" value="Integrase_catalytic"/>
</dbReference>
<gene>
    <name evidence="6" type="ORF">DJ66_1148</name>
</gene>
<organism evidence="6 7">
    <name type="scientific">Candidatus Liberibacter solanacearum</name>
    <dbReference type="NCBI Taxonomy" id="556287"/>
    <lineage>
        <taxon>Bacteria</taxon>
        <taxon>Pseudomonadati</taxon>
        <taxon>Pseudomonadota</taxon>
        <taxon>Alphaproteobacteria</taxon>
        <taxon>Hyphomicrobiales</taxon>
        <taxon>Rhizobiaceae</taxon>
        <taxon>Liberibacter</taxon>
    </lineage>
</organism>
<dbReference type="InterPro" id="IPR013762">
    <property type="entry name" value="Integrase-like_cat_sf"/>
</dbReference>
<dbReference type="PANTHER" id="PTHR30349">
    <property type="entry name" value="PHAGE INTEGRASE-RELATED"/>
    <property type="match status" value="1"/>
</dbReference>
<sequence length="363" mass="41608">MRKKNLPPYVVKEYTRHGKLIFYFRKDGGSRIRLPYPNEPSFMPAYLSALSGVPIEQGYIKPQKKEPQTLRWLISQYRKSSHWASLALNSRKRLDFYFDKVVKKSGNFDYKKITSKHILLGIEDRKDTPASATQFLASMRSLFKWACKQEYIAINPCLGIENPRYKSDGFKPWTIEDMRSFRQFWTEGTPQRLAFEFLLYTGLRVSDACRAGYQHLKGNIFSIKTQKVGTIVTIELPNNFMQLLAITPIGKDAFFVNREKEEMNAHQFTLWFSYKARQAGIKKSAHGVRKLSATLLAEAGGTTHELMAVYGWKSVSQAERYTKGADRIRLGIQASKLISSSINSEPNKKGAEVIAKNIYKSNT</sequence>
<dbReference type="Proteomes" id="UP000033731">
    <property type="component" value="Unassembled WGS sequence"/>
</dbReference>
<reference evidence="6 7" key="1">
    <citation type="journal article" date="2015" name="Phytopathology">
        <title>Genomes of Candidatus Liberibacter solanacearum haplotype A from New Zealand and the USA suggest significant genome plasticity in the species.</title>
        <authorList>
            <person name="Thompson S.M."/>
            <person name="Johnson C.P."/>
            <person name="Lu A.Y."/>
            <person name="Frampton R.A."/>
            <person name="Sullivan K.L."/>
            <person name="Fiers M.W."/>
            <person name="Crowhurst R.N."/>
            <person name="Pitman A.R."/>
            <person name="Scott I."/>
            <person name="Gudmestad N.C."/>
            <person name="Smith G.R."/>
        </authorList>
    </citation>
    <scope>NUCLEOTIDE SEQUENCE [LARGE SCALE GENOMIC DNA]</scope>
    <source>
        <strain evidence="6 7">LsoNZ1</strain>
    </source>
</reference>